<organism evidence="3 4">
    <name type="scientific">Eucalyptus globulus</name>
    <name type="common">Tasmanian blue gum</name>
    <dbReference type="NCBI Taxonomy" id="34317"/>
    <lineage>
        <taxon>Eukaryota</taxon>
        <taxon>Viridiplantae</taxon>
        <taxon>Streptophyta</taxon>
        <taxon>Embryophyta</taxon>
        <taxon>Tracheophyta</taxon>
        <taxon>Spermatophyta</taxon>
        <taxon>Magnoliopsida</taxon>
        <taxon>eudicotyledons</taxon>
        <taxon>Gunneridae</taxon>
        <taxon>Pentapetalae</taxon>
        <taxon>rosids</taxon>
        <taxon>malvids</taxon>
        <taxon>Myrtales</taxon>
        <taxon>Myrtaceae</taxon>
        <taxon>Myrtoideae</taxon>
        <taxon>Eucalypteae</taxon>
        <taxon>Eucalyptus</taxon>
    </lineage>
</organism>
<evidence type="ECO:0000313" key="3">
    <source>
        <dbReference type="EMBL" id="KAL3743375.1"/>
    </source>
</evidence>
<dbReference type="EMBL" id="JBJKBG010000004">
    <property type="protein sequence ID" value="KAL3743375.1"/>
    <property type="molecule type" value="Genomic_DNA"/>
</dbReference>
<reference evidence="3 4" key="1">
    <citation type="submission" date="2024-11" db="EMBL/GenBank/DDBJ databases">
        <title>Chromosome-level genome assembly of Eucalyptus globulus Labill. provides insights into its genome evolution.</title>
        <authorList>
            <person name="Li X."/>
        </authorList>
    </citation>
    <scope>NUCLEOTIDE SEQUENCE [LARGE SCALE GENOMIC DNA]</scope>
    <source>
        <strain evidence="3">CL2024</strain>
        <tissue evidence="3">Fresh tender leaves</tissue>
    </source>
</reference>
<dbReference type="InterPro" id="IPR046349">
    <property type="entry name" value="C1-like_sf"/>
</dbReference>
<comment type="caution">
    <text evidence="3">The sequence shown here is derived from an EMBL/GenBank/DDBJ whole genome shotgun (WGS) entry which is preliminary data.</text>
</comment>
<keyword evidence="1" id="KW-0677">Repeat</keyword>
<evidence type="ECO:0000313" key="4">
    <source>
        <dbReference type="Proteomes" id="UP001634007"/>
    </source>
</evidence>
<dbReference type="Proteomes" id="UP001634007">
    <property type="component" value="Unassembled WGS sequence"/>
</dbReference>
<evidence type="ECO:0000259" key="2">
    <source>
        <dbReference type="Pfam" id="PF03107"/>
    </source>
</evidence>
<dbReference type="InterPro" id="IPR004146">
    <property type="entry name" value="DC1"/>
</dbReference>
<dbReference type="SUPFAM" id="SSF57889">
    <property type="entry name" value="Cysteine-rich domain"/>
    <property type="match status" value="3"/>
</dbReference>
<evidence type="ECO:0000256" key="1">
    <source>
        <dbReference type="ARBA" id="ARBA00022737"/>
    </source>
</evidence>
<feature type="domain" description="DC1" evidence="2">
    <location>
        <begin position="282"/>
        <end position="331"/>
    </location>
</feature>
<proteinExistence type="predicted"/>
<dbReference type="PANTHER" id="PTHR46288:SF27">
    <property type="entry name" value="CYSTEINE_HISTIDINE-RICH C1 DOMAIN FAMILY PROTEIN"/>
    <property type="match status" value="1"/>
</dbReference>
<dbReference type="Pfam" id="PF03107">
    <property type="entry name" value="C1_2"/>
    <property type="match status" value="2"/>
</dbReference>
<sequence>MQICHCSHEHPLALCMMEDTGEPCKGRSRPILDLGHVCHRCGFLLHKKCEKLPRKVLLRVHPKHPLTLQFSSETFKCGVCKKTGSGLTFQCGECKYNVDVTCFLTNFPCTDFPPQECKTRKPPRSTATLCLCAQQSKRKCTGCEQQSSGPACCCKECDLLTLHKYCAQLPRQRENPCCLSHFRALLKETCAICDACRKINGGSVYRCDKCSFDLDLVCTCLAPSLKLEKCNDFPSCFKESRGQVSCNSCCTPCSNNLYRCVSCNFKVHCTCLPLPSTVKHKHHPHSLTLKEPTPKDDSSRICCAACEMKICPKDRAYYCAECCYGVHLECVVPEEQPDRGKLAEDIARVLEELNAIAAQL</sequence>
<feature type="domain" description="DC1" evidence="2">
    <location>
        <begin position="60"/>
        <end position="102"/>
    </location>
</feature>
<dbReference type="AlphaFoldDB" id="A0ABD3KUE5"/>
<name>A0ABD3KUE5_EUCGL</name>
<keyword evidence="4" id="KW-1185">Reference proteome</keyword>
<dbReference type="PANTHER" id="PTHR46288">
    <property type="entry name" value="PHORBOL-ESTER/DAG-TYPE DOMAIN-CONTAINING PROTEIN"/>
    <property type="match status" value="1"/>
</dbReference>
<gene>
    <name evidence="3" type="ORF">ACJRO7_018642</name>
</gene>
<protein>
    <recommendedName>
        <fullName evidence="2">DC1 domain-containing protein</fullName>
    </recommendedName>
</protein>
<accession>A0ABD3KUE5</accession>